<sequence length="328" mass="38185">MTEFTYMNCKEYNANTPEERNEDIFIVDQIALVNAQALLNDDDNNDNMNWNEVEPEDFDPYSNFFQTTHDDIDVEIERTSMQSKGQKIVSCTEREKHCDDISDALKHIRRWVISVAESGNNKLQERLLSLITLTLAVFNNKTMEENLLEMEVEKLLSKLLVRTALRMGKVESNKLKKERSHIVTLEKASMMGEKLGKEVLFSHSEIQQNISQLENPSSYESYFNALPKIICSFFQAFIKVLQQQKQNVVNKKRLQRGLLPKSLNTKINEKGIKNILSFYESGKSRFQQILLQDVYKTEPRVTAGRRARDISHYTYTQLESIKKQKSRQ</sequence>
<keyword evidence="2" id="KW-1185">Reference proteome</keyword>
<dbReference type="EMBL" id="CAJVPP010003051">
    <property type="protein sequence ID" value="CAG8619379.1"/>
    <property type="molecule type" value="Genomic_DNA"/>
</dbReference>
<evidence type="ECO:0000313" key="2">
    <source>
        <dbReference type="Proteomes" id="UP000789375"/>
    </source>
</evidence>
<proteinExistence type="predicted"/>
<accession>A0A9N9CYM9</accession>
<evidence type="ECO:0000313" key="1">
    <source>
        <dbReference type="EMBL" id="CAG8619379.1"/>
    </source>
</evidence>
<organism evidence="1 2">
    <name type="scientific">Funneliformis mosseae</name>
    <name type="common">Endomycorrhizal fungus</name>
    <name type="synonym">Glomus mosseae</name>
    <dbReference type="NCBI Taxonomy" id="27381"/>
    <lineage>
        <taxon>Eukaryota</taxon>
        <taxon>Fungi</taxon>
        <taxon>Fungi incertae sedis</taxon>
        <taxon>Mucoromycota</taxon>
        <taxon>Glomeromycotina</taxon>
        <taxon>Glomeromycetes</taxon>
        <taxon>Glomerales</taxon>
        <taxon>Glomeraceae</taxon>
        <taxon>Funneliformis</taxon>
    </lineage>
</organism>
<comment type="caution">
    <text evidence="1">The sequence shown here is derived from an EMBL/GenBank/DDBJ whole genome shotgun (WGS) entry which is preliminary data.</text>
</comment>
<name>A0A9N9CYM9_FUNMO</name>
<protein>
    <submittedName>
        <fullName evidence="1">598_t:CDS:1</fullName>
    </submittedName>
</protein>
<gene>
    <name evidence="1" type="ORF">FMOSSE_LOCUS9897</name>
</gene>
<dbReference type="Proteomes" id="UP000789375">
    <property type="component" value="Unassembled WGS sequence"/>
</dbReference>
<feature type="non-terminal residue" evidence="1">
    <location>
        <position position="1"/>
    </location>
</feature>
<dbReference type="AlphaFoldDB" id="A0A9N9CYM9"/>
<reference evidence="1" key="1">
    <citation type="submission" date="2021-06" db="EMBL/GenBank/DDBJ databases">
        <authorList>
            <person name="Kallberg Y."/>
            <person name="Tangrot J."/>
            <person name="Rosling A."/>
        </authorList>
    </citation>
    <scope>NUCLEOTIDE SEQUENCE</scope>
    <source>
        <strain evidence="1">87-6 pot B 2015</strain>
    </source>
</reference>